<dbReference type="AlphaFoldDB" id="A0A4C1TZA1"/>
<feature type="region of interest" description="Disordered" evidence="1">
    <location>
        <begin position="1"/>
        <end position="32"/>
    </location>
</feature>
<evidence type="ECO:0000256" key="1">
    <source>
        <dbReference type="SAM" id="MobiDB-lite"/>
    </source>
</evidence>
<evidence type="ECO:0000313" key="2">
    <source>
        <dbReference type="EMBL" id="GBP19395.1"/>
    </source>
</evidence>
<comment type="caution">
    <text evidence="2">The sequence shown here is derived from an EMBL/GenBank/DDBJ whole genome shotgun (WGS) entry which is preliminary data.</text>
</comment>
<accession>A0A4C1TZA1</accession>
<gene>
    <name evidence="2" type="ORF">EVAR_12437_1</name>
</gene>
<organism evidence="2 3">
    <name type="scientific">Eumeta variegata</name>
    <name type="common">Bagworm moth</name>
    <name type="synonym">Eumeta japonica</name>
    <dbReference type="NCBI Taxonomy" id="151549"/>
    <lineage>
        <taxon>Eukaryota</taxon>
        <taxon>Metazoa</taxon>
        <taxon>Ecdysozoa</taxon>
        <taxon>Arthropoda</taxon>
        <taxon>Hexapoda</taxon>
        <taxon>Insecta</taxon>
        <taxon>Pterygota</taxon>
        <taxon>Neoptera</taxon>
        <taxon>Endopterygota</taxon>
        <taxon>Lepidoptera</taxon>
        <taxon>Glossata</taxon>
        <taxon>Ditrysia</taxon>
        <taxon>Tineoidea</taxon>
        <taxon>Psychidae</taxon>
        <taxon>Oiketicinae</taxon>
        <taxon>Eumeta</taxon>
    </lineage>
</organism>
<proteinExistence type="predicted"/>
<reference evidence="2 3" key="1">
    <citation type="journal article" date="2019" name="Commun. Biol.">
        <title>The bagworm genome reveals a unique fibroin gene that provides high tensile strength.</title>
        <authorList>
            <person name="Kono N."/>
            <person name="Nakamura H."/>
            <person name="Ohtoshi R."/>
            <person name="Tomita M."/>
            <person name="Numata K."/>
            <person name="Arakawa K."/>
        </authorList>
    </citation>
    <scope>NUCLEOTIDE SEQUENCE [LARGE SCALE GENOMIC DNA]</scope>
</reference>
<dbReference type="EMBL" id="BGZK01000107">
    <property type="protein sequence ID" value="GBP19395.1"/>
    <property type="molecule type" value="Genomic_DNA"/>
</dbReference>
<sequence length="88" mass="10144">MANRVKQSHRADWPSNLVAIHKNGRNSTRRRADSLTLDPNAIRYNLLNIQLEGGKSCHNIVSRESGGEVKHSRTLVRPVELEYDRRKR</sequence>
<evidence type="ECO:0000313" key="3">
    <source>
        <dbReference type="Proteomes" id="UP000299102"/>
    </source>
</evidence>
<protein>
    <submittedName>
        <fullName evidence="2">Uncharacterized protein</fullName>
    </submittedName>
</protein>
<keyword evidence="3" id="KW-1185">Reference proteome</keyword>
<name>A0A4C1TZA1_EUMVA</name>
<dbReference type="Proteomes" id="UP000299102">
    <property type="component" value="Unassembled WGS sequence"/>
</dbReference>